<feature type="domain" description="MobA-like NTP transferase" evidence="4">
    <location>
        <begin position="6"/>
        <end position="117"/>
    </location>
</feature>
<evidence type="ECO:0000313" key="6">
    <source>
        <dbReference type="Proteomes" id="UP000196027"/>
    </source>
</evidence>
<dbReference type="PANTHER" id="PTHR43584">
    <property type="entry name" value="NUCLEOTIDYL TRANSFERASE"/>
    <property type="match status" value="1"/>
</dbReference>
<dbReference type="InterPro" id="IPR050065">
    <property type="entry name" value="GlmU-like"/>
</dbReference>
<evidence type="ECO:0000256" key="3">
    <source>
        <dbReference type="ARBA" id="ARBA00022842"/>
    </source>
</evidence>
<dbReference type="KEGG" id="ome:OLMES_3125"/>
<dbReference type="InterPro" id="IPR025877">
    <property type="entry name" value="MobA-like_NTP_Trfase"/>
</dbReference>
<dbReference type="PANTHER" id="PTHR43584:SF8">
    <property type="entry name" value="N-ACETYLMURAMATE ALPHA-1-PHOSPHATE URIDYLYLTRANSFERASE"/>
    <property type="match status" value="1"/>
</dbReference>
<dbReference type="Gene3D" id="3.90.550.10">
    <property type="entry name" value="Spore Coat Polysaccharide Biosynthesis Protein SpsA, Chain A"/>
    <property type="match status" value="1"/>
</dbReference>
<sequence>MSNHKAIILAAGRGSRMNELTLNRPKCLLEVNGISLLNRQISALKRAGIEEIGVVTGYQHELLEQRGLVTFHNADWSSTNMVASLCCAQEWLECNPCIVSYSDIFYQSEAVAQLLSCKSALALTYDENWESLWEQRFEDPLSDAETFCFDTYSNLVDIGQKTSNIERIQGQYMGLFVIRPQGWKEAQAVIQSLPKVEFQRFYMTDLFQAIVDRGKEKVKVLPYSDVWGEVDSPSDLMLYQAEQA</sequence>
<dbReference type="CDD" id="cd02523">
    <property type="entry name" value="PC_cytidylyltransferase"/>
    <property type="match status" value="1"/>
</dbReference>
<name>A0A1Y0I9H6_9GAMM</name>
<dbReference type="SUPFAM" id="SSF53448">
    <property type="entry name" value="Nucleotide-diphospho-sugar transferases"/>
    <property type="match status" value="1"/>
</dbReference>
<dbReference type="Pfam" id="PF12804">
    <property type="entry name" value="NTP_transf_3"/>
    <property type="match status" value="1"/>
</dbReference>
<accession>A0A1Y0I9H6</accession>
<reference evidence="5 6" key="1">
    <citation type="submission" date="2017-05" db="EMBL/GenBank/DDBJ databases">
        <title>Genomic insights into alkan degradation activity of Oleiphilus messinensis.</title>
        <authorList>
            <person name="Kozyavkin S.A."/>
            <person name="Slesarev A.I."/>
            <person name="Golyshin P.N."/>
            <person name="Korzhenkov A."/>
            <person name="Golyshina O.N."/>
            <person name="Toshchakov S.V."/>
        </authorList>
    </citation>
    <scope>NUCLEOTIDE SEQUENCE [LARGE SCALE GENOMIC DNA]</scope>
    <source>
        <strain evidence="5 6">ME102</strain>
    </source>
</reference>
<dbReference type="OrthoDB" id="9788272at2"/>
<dbReference type="Proteomes" id="UP000196027">
    <property type="component" value="Chromosome"/>
</dbReference>
<protein>
    <submittedName>
        <fullName evidence="5">Nucleotidyl transferase</fullName>
    </submittedName>
</protein>
<evidence type="ECO:0000313" key="5">
    <source>
        <dbReference type="EMBL" id="ARU57168.1"/>
    </source>
</evidence>
<proteinExistence type="predicted"/>
<keyword evidence="3" id="KW-0460">Magnesium</keyword>
<evidence type="ECO:0000259" key="4">
    <source>
        <dbReference type="Pfam" id="PF12804"/>
    </source>
</evidence>
<dbReference type="EMBL" id="CP021425">
    <property type="protein sequence ID" value="ARU57168.1"/>
    <property type="molecule type" value="Genomic_DNA"/>
</dbReference>
<keyword evidence="6" id="KW-1185">Reference proteome</keyword>
<dbReference type="InterPro" id="IPR029044">
    <property type="entry name" value="Nucleotide-diphossugar_trans"/>
</dbReference>
<keyword evidence="2" id="KW-0548">Nucleotidyltransferase</keyword>
<gene>
    <name evidence="5" type="ORF">OLMES_3125</name>
</gene>
<dbReference type="RefSeq" id="WP_087462090.1">
    <property type="nucleotide sequence ID" value="NZ_CP021425.1"/>
</dbReference>
<evidence type="ECO:0000256" key="1">
    <source>
        <dbReference type="ARBA" id="ARBA00022679"/>
    </source>
</evidence>
<dbReference type="AlphaFoldDB" id="A0A1Y0I9H6"/>
<organism evidence="5 6">
    <name type="scientific">Oleiphilus messinensis</name>
    <dbReference type="NCBI Taxonomy" id="141451"/>
    <lineage>
        <taxon>Bacteria</taxon>
        <taxon>Pseudomonadati</taxon>
        <taxon>Pseudomonadota</taxon>
        <taxon>Gammaproteobacteria</taxon>
        <taxon>Oceanospirillales</taxon>
        <taxon>Oleiphilaceae</taxon>
        <taxon>Oleiphilus</taxon>
    </lineage>
</organism>
<evidence type="ECO:0000256" key="2">
    <source>
        <dbReference type="ARBA" id="ARBA00022695"/>
    </source>
</evidence>
<dbReference type="GO" id="GO:0016779">
    <property type="term" value="F:nucleotidyltransferase activity"/>
    <property type="evidence" value="ECO:0007669"/>
    <property type="project" value="UniProtKB-KW"/>
</dbReference>
<keyword evidence="1 5" id="KW-0808">Transferase</keyword>